<dbReference type="InterPro" id="IPR025904">
    <property type="entry name" value="Tubulin-like"/>
</dbReference>
<dbReference type="Proteomes" id="UP000296733">
    <property type="component" value="Plasmid unnamed1"/>
</dbReference>
<dbReference type="Gene3D" id="3.40.50.1440">
    <property type="entry name" value="Tubulin/FtsZ, GTPase domain"/>
    <property type="match status" value="1"/>
</dbReference>
<dbReference type="RefSeq" id="WP_103993216.1">
    <property type="nucleotide sequence ID" value="NZ_CP031312.1"/>
</dbReference>
<evidence type="ECO:0000313" key="1">
    <source>
        <dbReference type="EMBL" id="QCC49097.1"/>
    </source>
</evidence>
<name>A0A1H6CRR3_9EURY</name>
<dbReference type="GO" id="GO:0005525">
    <property type="term" value="F:GTP binding"/>
    <property type="evidence" value="ECO:0007669"/>
    <property type="project" value="InterPro"/>
</dbReference>
<dbReference type="PROSITE" id="PS00227">
    <property type="entry name" value="TUBULIN"/>
    <property type="match status" value="1"/>
</dbReference>
<evidence type="ECO:0000313" key="3">
    <source>
        <dbReference type="Proteomes" id="UP000236740"/>
    </source>
</evidence>
<dbReference type="Pfam" id="PF13809">
    <property type="entry name" value="Tubulin_2"/>
    <property type="match status" value="1"/>
</dbReference>
<dbReference type="GO" id="GO:0007017">
    <property type="term" value="P:microtubule-based process"/>
    <property type="evidence" value="ECO:0007669"/>
    <property type="project" value="InterPro"/>
</dbReference>
<dbReference type="Proteomes" id="UP000236740">
    <property type="component" value="Unassembled WGS sequence"/>
</dbReference>
<evidence type="ECO:0000313" key="2">
    <source>
        <dbReference type="EMBL" id="SEG75578.1"/>
    </source>
</evidence>
<dbReference type="KEGG" id="hlm:DV707_15170"/>
<reference evidence="2 3" key="1">
    <citation type="submission" date="2016-10" db="EMBL/GenBank/DDBJ databases">
        <authorList>
            <person name="de Groot N.N."/>
        </authorList>
    </citation>
    <scope>NUCLEOTIDE SEQUENCE [LARGE SCALE GENOMIC DNA]</scope>
    <source>
        <strain evidence="2 3">CGMCC 1.10331</strain>
    </source>
</reference>
<dbReference type="OrthoDB" id="350180at2157"/>
<gene>
    <name evidence="1" type="ORF">DV707_15170</name>
    <name evidence="2" type="ORF">SAMN04488133_3681</name>
</gene>
<geneLocation type="plasmid" evidence="1">
    <name>unnamed1</name>
</geneLocation>
<dbReference type="EMBL" id="FNVN01000009">
    <property type="protein sequence ID" value="SEG75578.1"/>
    <property type="molecule type" value="Genomic_DNA"/>
</dbReference>
<dbReference type="InterPro" id="IPR017975">
    <property type="entry name" value="Tubulin_CS"/>
</dbReference>
<accession>A0A1H6CRR3</accession>
<proteinExistence type="predicted"/>
<reference evidence="1 4" key="2">
    <citation type="journal article" date="2019" name="Nat. Commun.">
        <title>A new type of DNA phosphorothioation-based antiviral system in archaea.</title>
        <authorList>
            <person name="Xiong L."/>
            <person name="Liu S."/>
            <person name="Chen S."/>
            <person name="Xiao Y."/>
            <person name="Zhu B."/>
            <person name="Gao Y."/>
            <person name="Zhang Y."/>
            <person name="Chen B."/>
            <person name="Luo J."/>
            <person name="Deng Z."/>
            <person name="Chen X."/>
            <person name="Wang L."/>
            <person name="Chen S."/>
        </authorList>
    </citation>
    <scope>NUCLEOTIDE SEQUENCE [LARGE SCALE GENOMIC DNA]</scope>
    <source>
        <strain evidence="1 4">CGMCC 1.10331</strain>
        <plasmid evidence="1 4">unnamed1</plasmid>
    </source>
</reference>
<sequence>MTLNPTVVVGVGEAGVKMTSQVYEELLEMHDVDETTSSPDFLDDFLFITIDTREQDLDRFAREEFHDILLEPQSSVWEKNKKEFSYIHDGIDDLDPAGGASRQRPTARFYIDNARNFDDLYSELQTVIHTFADNVAGNPNLWIMNSYGGGTGSGAFPLLTAILDEIAGRHDKPFWFGGIGSLPRLDELASDDMIPAESKNLYANAYSALRELGVLIDYDFADDTVFDDAGGASYPFEIELESDPGIKASSTFEITESPYDFYGLMGLDESEGKSHKRMMNRIAANTVLFFSEESGLEDFGDDLVRNDDPPILYSISSAGVQVPVDGLKEYTDLLNELNGVARRLRDVRFDVNQKRANRDVLRRIVDLDAETEFDSDTNVDVELLPTSELTPTDDDAGQTDLDEILEHVSKLQEHAAEHVDRFEMEKFSEQLLDDRAETMLNGTPALTDQIEFDPDPVVEFFYYQQLAEAYRELENEHSFPEKLEREWENIKDDIPESPISVDVTQLNSAGAVERWDEAVADFIDYKLRAIDKAIDDTGLIRGREKRKKLQNMKEEWEAKRSNLQPKARTYKQIVSGREMTSARASDAKVTIRNFYQEYDSQLQNDLEPKESDIKSTYRSLSNRKDALETKLEDPPRERFTDIPFTSFEDVSPGVIESSASIVDLVSGQVIEKSEVVDATRHAIESLDENLEDVAVNRIDPQIREFIGLLSSEANEAIVDGTYDAEVAGNGVKQAYNNFKDDSTVSLDDEFSLRMVGLYAQILLENTSEFGTIHELYRDPDENVGRQFGVDIDDDEFITAKFAYPELFPDDERIPAYFGIEGESTDSEDTDLVKTD</sequence>
<dbReference type="GO" id="GO:0005874">
    <property type="term" value="C:microtubule"/>
    <property type="evidence" value="ECO:0007669"/>
    <property type="project" value="InterPro"/>
</dbReference>
<dbReference type="GeneID" id="39859459"/>
<keyword evidence="3" id="KW-1185">Reference proteome</keyword>
<keyword evidence="1" id="KW-0614">Plasmid</keyword>
<dbReference type="SUPFAM" id="SSF52490">
    <property type="entry name" value="Tubulin nucleotide-binding domain-like"/>
    <property type="match status" value="1"/>
</dbReference>
<organism evidence="2 3">
    <name type="scientific">Halobellus limi</name>
    <dbReference type="NCBI Taxonomy" id="699433"/>
    <lineage>
        <taxon>Archaea</taxon>
        <taxon>Methanobacteriati</taxon>
        <taxon>Methanobacteriota</taxon>
        <taxon>Stenosarchaea group</taxon>
        <taxon>Halobacteria</taxon>
        <taxon>Halobacteriales</taxon>
        <taxon>Haloferacaceae</taxon>
        <taxon>Halobellus</taxon>
    </lineage>
</organism>
<dbReference type="InterPro" id="IPR036525">
    <property type="entry name" value="Tubulin/FtsZ_GTPase_sf"/>
</dbReference>
<protein>
    <submittedName>
        <fullName evidence="2">Tubulin like</fullName>
    </submittedName>
</protein>
<evidence type="ECO:0000313" key="4">
    <source>
        <dbReference type="Proteomes" id="UP000296733"/>
    </source>
</evidence>
<dbReference type="EMBL" id="CP031312">
    <property type="protein sequence ID" value="QCC49097.1"/>
    <property type="molecule type" value="Genomic_DNA"/>
</dbReference>
<dbReference type="AlphaFoldDB" id="A0A1H6CRR3"/>